<organism evidence="2 5">
    <name type="scientific">Poseidonibacter ostreae</name>
    <dbReference type="NCBI Taxonomy" id="2654171"/>
    <lineage>
        <taxon>Bacteria</taxon>
        <taxon>Pseudomonadati</taxon>
        <taxon>Campylobacterota</taxon>
        <taxon>Epsilonproteobacteria</taxon>
        <taxon>Campylobacterales</taxon>
        <taxon>Arcobacteraceae</taxon>
        <taxon>Poseidonibacter</taxon>
    </lineage>
</organism>
<name>A0A6L4WS82_9BACT</name>
<accession>A0A6L4WS82</accession>
<protein>
    <recommendedName>
        <fullName evidence="6">TPM domain-containing protein</fullName>
    </recommendedName>
</protein>
<gene>
    <name evidence="3" type="ORF">GBG18_02335</name>
    <name evidence="2" type="ORF">GBG19_08165</name>
</gene>
<dbReference type="EMBL" id="WFKK01000021">
    <property type="protein sequence ID" value="KAB7888693.1"/>
    <property type="molecule type" value="Genomic_DNA"/>
</dbReference>
<reference evidence="4 5" key="1">
    <citation type="submission" date="2019-10" db="EMBL/GenBank/DDBJ databases">
        <title>Poseidonibacter ostreae sp. nov., isolated from the gut of the Ostrea denselamellosa.</title>
        <authorList>
            <person name="Choi A."/>
        </authorList>
    </citation>
    <scope>NUCLEOTIDE SEQUENCE [LARGE SCALE GENOMIC DNA]</scope>
    <source>
        <strain evidence="2 5">SJOD-M-33</strain>
        <strain evidence="3 4">SJOD-M-5</strain>
    </source>
</reference>
<keyword evidence="1" id="KW-0812">Transmembrane</keyword>
<keyword evidence="1" id="KW-0472">Membrane</keyword>
<keyword evidence="4" id="KW-1185">Reference proteome</keyword>
<keyword evidence="1" id="KW-1133">Transmembrane helix</keyword>
<evidence type="ECO:0000256" key="1">
    <source>
        <dbReference type="SAM" id="Phobius"/>
    </source>
</evidence>
<dbReference type="RefSeq" id="WP_152188031.1">
    <property type="nucleotide sequence ID" value="NZ_WFKI01000014.1"/>
</dbReference>
<evidence type="ECO:0008006" key="6">
    <source>
        <dbReference type="Google" id="ProtNLM"/>
    </source>
</evidence>
<sequence length="211" mass="23735">MKTIKSLRIGVIFSLLFFLSQNISANEFILSDDGLIDPRAKEKITQMGLESKEKLGVNIYLYVKSTYGLGQKIKGEDKIIYLKNHEAQVLKVLKEPYALMTMSIEEQHVNLLVSKSLEKIIDKNDILDGYVVPLLASKDKNTLFAKVSAATLNGYAAMADIIAEDKNIKLETSIGSQGKIASTIWRVMMYTLVVIGLLVYTFVVLREKRRK</sequence>
<dbReference type="Proteomes" id="UP000472839">
    <property type="component" value="Unassembled WGS sequence"/>
</dbReference>
<evidence type="ECO:0000313" key="5">
    <source>
        <dbReference type="Proteomes" id="UP000472839"/>
    </source>
</evidence>
<comment type="caution">
    <text evidence="2">The sequence shown here is derived from an EMBL/GenBank/DDBJ whole genome shotgun (WGS) entry which is preliminary data.</text>
</comment>
<dbReference type="Proteomes" id="UP000461010">
    <property type="component" value="Unassembled WGS sequence"/>
</dbReference>
<evidence type="ECO:0000313" key="3">
    <source>
        <dbReference type="EMBL" id="KAB7892482.1"/>
    </source>
</evidence>
<dbReference type="AlphaFoldDB" id="A0A6L4WS82"/>
<feature type="transmembrane region" description="Helical" evidence="1">
    <location>
        <begin position="184"/>
        <end position="205"/>
    </location>
</feature>
<proteinExistence type="predicted"/>
<evidence type="ECO:0000313" key="4">
    <source>
        <dbReference type="Proteomes" id="UP000461010"/>
    </source>
</evidence>
<dbReference type="EMBL" id="WFKJ01000004">
    <property type="protein sequence ID" value="KAB7892482.1"/>
    <property type="molecule type" value="Genomic_DNA"/>
</dbReference>
<evidence type="ECO:0000313" key="2">
    <source>
        <dbReference type="EMBL" id="KAB7888693.1"/>
    </source>
</evidence>